<feature type="compositionally biased region" description="Basic and acidic residues" evidence="1">
    <location>
        <begin position="1"/>
        <end position="33"/>
    </location>
</feature>
<evidence type="ECO:0000313" key="3">
    <source>
        <dbReference type="Proteomes" id="UP000781958"/>
    </source>
</evidence>
<proteinExistence type="predicted"/>
<gene>
    <name evidence="2" type="ORF">J2851_000130</name>
</gene>
<evidence type="ECO:0000256" key="1">
    <source>
        <dbReference type="SAM" id="MobiDB-lite"/>
    </source>
</evidence>
<evidence type="ECO:0008006" key="4">
    <source>
        <dbReference type="Google" id="ProtNLM"/>
    </source>
</evidence>
<feature type="compositionally biased region" description="Basic and acidic residues" evidence="1">
    <location>
        <begin position="78"/>
        <end position="88"/>
    </location>
</feature>
<evidence type="ECO:0000313" key="2">
    <source>
        <dbReference type="EMBL" id="MBP2290393.1"/>
    </source>
</evidence>
<dbReference type="RefSeq" id="WP_246500326.1">
    <property type="nucleotide sequence ID" value="NZ_JAGINP010000001.1"/>
</dbReference>
<dbReference type="InterPro" id="IPR021327">
    <property type="entry name" value="DUF2934"/>
</dbReference>
<dbReference type="EMBL" id="JAGINP010000001">
    <property type="protein sequence ID" value="MBP2290393.1"/>
    <property type="molecule type" value="Genomic_DNA"/>
</dbReference>
<comment type="caution">
    <text evidence="2">The sequence shown here is derived from an EMBL/GenBank/DDBJ whole genome shotgun (WGS) entry which is preliminary data.</text>
</comment>
<accession>A0ABS4SEA1</accession>
<organism evidence="2 3">
    <name type="scientific">Azospirillum rugosum</name>
    <dbReference type="NCBI Taxonomy" id="416170"/>
    <lineage>
        <taxon>Bacteria</taxon>
        <taxon>Pseudomonadati</taxon>
        <taxon>Pseudomonadota</taxon>
        <taxon>Alphaproteobacteria</taxon>
        <taxon>Rhodospirillales</taxon>
        <taxon>Azospirillaceae</taxon>
        <taxon>Azospirillum</taxon>
    </lineage>
</organism>
<dbReference type="Proteomes" id="UP000781958">
    <property type="component" value="Unassembled WGS sequence"/>
</dbReference>
<sequence length="99" mass="10631">MDENRIRQRAYEIWEQEGRPEGRHAENWERACRELGNGDAATQATPHPEEAMDANVVSGSGNLGRAAEGMMGIENEPQDGRRGAEDRAPGAAEEAGGGA</sequence>
<feature type="compositionally biased region" description="Low complexity" evidence="1">
    <location>
        <begin position="89"/>
        <end position="99"/>
    </location>
</feature>
<feature type="region of interest" description="Disordered" evidence="1">
    <location>
        <begin position="1"/>
        <end position="99"/>
    </location>
</feature>
<keyword evidence="3" id="KW-1185">Reference proteome</keyword>
<dbReference type="Pfam" id="PF11154">
    <property type="entry name" value="DUF2934"/>
    <property type="match status" value="1"/>
</dbReference>
<name>A0ABS4SEA1_9PROT</name>
<reference evidence="2 3" key="1">
    <citation type="submission" date="2021-03" db="EMBL/GenBank/DDBJ databases">
        <title>Genomic Encyclopedia of Type Strains, Phase III (KMG-III): the genomes of soil and plant-associated and newly described type strains.</title>
        <authorList>
            <person name="Whitman W."/>
        </authorList>
    </citation>
    <scope>NUCLEOTIDE SEQUENCE [LARGE SCALE GENOMIC DNA]</scope>
    <source>
        <strain evidence="2 3">IMMIB AFH-6</strain>
    </source>
</reference>
<protein>
    <recommendedName>
        <fullName evidence="4">DUF2934 domain-containing protein</fullName>
    </recommendedName>
</protein>